<keyword evidence="2" id="KW-0479">Metal-binding</keyword>
<dbReference type="PANTHER" id="PTHR11228:SF7">
    <property type="entry name" value="PQQA PEPTIDE CYCLASE"/>
    <property type="match status" value="1"/>
</dbReference>
<dbReference type="InterPro" id="IPR058240">
    <property type="entry name" value="rSAM_sf"/>
</dbReference>
<dbReference type="InterPro" id="IPR050377">
    <property type="entry name" value="Radical_SAM_PqqE_MftC-like"/>
</dbReference>
<reference evidence="6 7" key="1">
    <citation type="submission" date="2016-10" db="EMBL/GenBank/DDBJ databases">
        <authorList>
            <person name="de Groot N.N."/>
        </authorList>
    </citation>
    <scope>NUCLEOTIDE SEQUENCE [LARGE SCALE GENOMIC DNA]</scope>
    <source>
        <strain evidence="6 7">DSM 18978</strain>
    </source>
</reference>
<dbReference type="PANTHER" id="PTHR11228">
    <property type="entry name" value="RADICAL SAM DOMAIN PROTEIN"/>
    <property type="match status" value="1"/>
</dbReference>
<keyword evidence="3" id="KW-0408">Iron</keyword>
<dbReference type="EMBL" id="FMUS01000014">
    <property type="protein sequence ID" value="SCY72623.1"/>
    <property type="molecule type" value="Genomic_DNA"/>
</dbReference>
<evidence type="ECO:0000313" key="7">
    <source>
        <dbReference type="Proteomes" id="UP000198636"/>
    </source>
</evidence>
<gene>
    <name evidence="6" type="ORF">SAMN03080606_02287</name>
</gene>
<dbReference type="SFLD" id="SFLDS00029">
    <property type="entry name" value="Radical_SAM"/>
    <property type="match status" value="1"/>
</dbReference>
<keyword evidence="4" id="KW-0411">Iron-sulfur</keyword>
<evidence type="ECO:0000256" key="4">
    <source>
        <dbReference type="ARBA" id="ARBA00023014"/>
    </source>
</evidence>
<dbReference type="Proteomes" id="UP000198636">
    <property type="component" value="Unassembled WGS sequence"/>
</dbReference>
<accession>A0A1G5I997</accession>
<evidence type="ECO:0000256" key="2">
    <source>
        <dbReference type="ARBA" id="ARBA00022723"/>
    </source>
</evidence>
<keyword evidence="7" id="KW-1185">Reference proteome</keyword>
<dbReference type="Pfam" id="PF04055">
    <property type="entry name" value="Radical_SAM"/>
    <property type="match status" value="1"/>
</dbReference>
<name>A0A1G5I997_9FIRM</name>
<dbReference type="Gene3D" id="3.20.20.70">
    <property type="entry name" value="Aldolase class I"/>
    <property type="match status" value="1"/>
</dbReference>
<dbReference type="GO" id="GO:0003824">
    <property type="term" value="F:catalytic activity"/>
    <property type="evidence" value="ECO:0007669"/>
    <property type="project" value="InterPro"/>
</dbReference>
<feature type="domain" description="Radical SAM core" evidence="5">
    <location>
        <begin position="90"/>
        <end position="306"/>
    </location>
</feature>
<dbReference type="STRING" id="1120976.SAMN03080606_02287"/>
<dbReference type="SFLD" id="SFLDG01067">
    <property type="entry name" value="SPASM/twitch_domain_containing"/>
    <property type="match status" value="1"/>
</dbReference>
<organism evidence="6 7">
    <name type="scientific">Alkaliphilus peptidifermentans DSM 18978</name>
    <dbReference type="NCBI Taxonomy" id="1120976"/>
    <lineage>
        <taxon>Bacteria</taxon>
        <taxon>Bacillati</taxon>
        <taxon>Bacillota</taxon>
        <taxon>Clostridia</taxon>
        <taxon>Peptostreptococcales</taxon>
        <taxon>Natronincolaceae</taxon>
        <taxon>Alkaliphilus</taxon>
    </lineage>
</organism>
<dbReference type="AlphaFoldDB" id="A0A1G5I997"/>
<dbReference type="RefSeq" id="WP_091543588.1">
    <property type="nucleotide sequence ID" value="NZ_FMUS01000014.1"/>
</dbReference>
<dbReference type="PROSITE" id="PS51918">
    <property type="entry name" value="RADICAL_SAM"/>
    <property type="match status" value="1"/>
</dbReference>
<sequence length="424" mass="49028">MARYNQRIINLGIRISVFIHYFISLVKGELNSKEFITLLKRLNHFINIMSSNKYIRINGGYKIDLYVPAFPSKAFYTACDKFIKTDIFGEFPCSTVLVSITSACRFKCKHCYQGLDKGKDLDIELLVNTIRRLQDMGIAFFNIEGGDPFLKFDRLKRVCKEVDNRSVIWVNSTGDGINNERIHELKRLNVKAIMFSVHSTDEMKVNDFMSSENAWDIMTKGMEICRQEKMPIAINACLREADFRNDSFDKLMEFAKDQGVAVVQLIKPKAAGAWLNENFDDEIKSLEYIKSRVNQYNDSAEYKGYPSISAQIIEEDEKHFGCTAGGTDRFYINAKGDIQPCEFLNISFGNLIEEDFDTIYSRMKESFKTPKACWLCDKYSKDIYEVYSQNALQTLPLDKAHSENIYKNWDRGKVTCLYEDLKKK</sequence>
<dbReference type="GO" id="GO:0051536">
    <property type="term" value="F:iron-sulfur cluster binding"/>
    <property type="evidence" value="ECO:0007669"/>
    <property type="project" value="UniProtKB-KW"/>
</dbReference>
<dbReference type="CDD" id="cd01335">
    <property type="entry name" value="Radical_SAM"/>
    <property type="match status" value="1"/>
</dbReference>
<dbReference type="InterPro" id="IPR013785">
    <property type="entry name" value="Aldolase_TIM"/>
</dbReference>
<dbReference type="Pfam" id="PF13186">
    <property type="entry name" value="SPASM"/>
    <property type="match status" value="1"/>
</dbReference>
<proteinExistence type="predicted"/>
<dbReference type="GO" id="GO:0046872">
    <property type="term" value="F:metal ion binding"/>
    <property type="evidence" value="ECO:0007669"/>
    <property type="project" value="UniProtKB-KW"/>
</dbReference>
<evidence type="ECO:0000313" key="6">
    <source>
        <dbReference type="EMBL" id="SCY72623.1"/>
    </source>
</evidence>
<evidence type="ECO:0000256" key="3">
    <source>
        <dbReference type="ARBA" id="ARBA00023004"/>
    </source>
</evidence>
<keyword evidence="1" id="KW-0949">S-adenosyl-L-methionine</keyword>
<dbReference type="OrthoDB" id="7021155at2"/>
<evidence type="ECO:0000259" key="5">
    <source>
        <dbReference type="PROSITE" id="PS51918"/>
    </source>
</evidence>
<dbReference type="SUPFAM" id="SSF102114">
    <property type="entry name" value="Radical SAM enzymes"/>
    <property type="match status" value="1"/>
</dbReference>
<dbReference type="InterPro" id="IPR023885">
    <property type="entry name" value="4Fe4S-binding_SPASM_dom"/>
</dbReference>
<evidence type="ECO:0000256" key="1">
    <source>
        <dbReference type="ARBA" id="ARBA00022691"/>
    </source>
</evidence>
<protein>
    <submittedName>
        <fullName evidence="6">Radical SAM superfamily enzyme, MoaA/NifB/PqqE/SkfB family</fullName>
    </submittedName>
</protein>
<dbReference type="InterPro" id="IPR007197">
    <property type="entry name" value="rSAM"/>
</dbReference>